<evidence type="ECO:0000313" key="1">
    <source>
        <dbReference type="EMBL" id="KAK1396507.1"/>
    </source>
</evidence>
<comment type="caution">
    <text evidence="1">The sequence shown here is derived from an EMBL/GenBank/DDBJ whole genome shotgun (WGS) entry which is preliminary data.</text>
</comment>
<proteinExistence type="predicted"/>
<accession>A0AAD8J5V5</accession>
<dbReference type="AlphaFoldDB" id="A0AAD8J5V5"/>
<reference evidence="1" key="2">
    <citation type="submission" date="2023-05" db="EMBL/GenBank/DDBJ databases">
        <authorList>
            <person name="Schelkunov M.I."/>
        </authorList>
    </citation>
    <scope>NUCLEOTIDE SEQUENCE</scope>
    <source>
        <strain evidence="1">Hsosn_3</strain>
        <tissue evidence="1">Leaf</tissue>
    </source>
</reference>
<organism evidence="1 2">
    <name type="scientific">Heracleum sosnowskyi</name>
    <dbReference type="NCBI Taxonomy" id="360622"/>
    <lineage>
        <taxon>Eukaryota</taxon>
        <taxon>Viridiplantae</taxon>
        <taxon>Streptophyta</taxon>
        <taxon>Embryophyta</taxon>
        <taxon>Tracheophyta</taxon>
        <taxon>Spermatophyta</taxon>
        <taxon>Magnoliopsida</taxon>
        <taxon>eudicotyledons</taxon>
        <taxon>Gunneridae</taxon>
        <taxon>Pentapetalae</taxon>
        <taxon>asterids</taxon>
        <taxon>campanulids</taxon>
        <taxon>Apiales</taxon>
        <taxon>Apiaceae</taxon>
        <taxon>Apioideae</taxon>
        <taxon>apioid superclade</taxon>
        <taxon>Tordylieae</taxon>
        <taxon>Tordyliinae</taxon>
        <taxon>Heracleum</taxon>
    </lineage>
</organism>
<gene>
    <name evidence="1" type="ORF">POM88_006370</name>
</gene>
<evidence type="ECO:0000313" key="2">
    <source>
        <dbReference type="Proteomes" id="UP001237642"/>
    </source>
</evidence>
<dbReference type="Proteomes" id="UP001237642">
    <property type="component" value="Unassembled WGS sequence"/>
</dbReference>
<reference evidence="1" key="1">
    <citation type="submission" date="2023-02" db="EMBL/GenBank/DDBJ databases">
        <title>Genome of toxic invasive species Heracleum sosnowskyi carries increased number of genes despite the absence of recent whole-genome duplications.</title>
        <authorList>
            <person name="Schelkunov M."/>
            <person name="Shtratnikova V."/>
            <person name="Makarenko M."/>
            <person name="Klepikova A."/>
            <person name="Omelchenko D."/>
            <person name="Novikova G."/>
            <person name="Obukhova E."/>
            <person name="Bogdanov V."/>
            <person name="Penin A."/>
            <person name="Logacheva M."/>
        </authorList>
    </citation>
    <scope>NUCLEOTIDE SEQUENCE</scope>
    <source>
        <strain evidence="1">Hsosn_3</strain>
        <tissue evidence="1">Leaf</tissue>
    </source>
</reference>
<sequence>MLDGYTHLSQLEEVLDFVILLLKEIRDIYYVTVRLMLHSSAGLLGVELGKQVHGYSYRHEKLGNILDKALGRTISSVCCAPTSVRGQSYPESWLLLLLKEPSSCGTMIT</sequence>
<dbReference type="EMBL" id="JAUIZM010000002">
    <property type="protein sequence ID" value="KAK1396507.1"/>
    <property type="molecule type" value="Genomic_DNA"/>
</dbReference>
<protein>
    <submittedName>
        <fullName evidence="1">Uncharacterized protein</fullName>
    </submittedName>
</protein>
<name>A0AAD8J5V5_9APIA</name>
<keyword evidence="2" id="KW-1185">Reference proteome</keyword>